<comment type="caution">
    <text evidence="1">The sequence shown here is derived from an EMBL/GenBank/DDBJ whole genome shotgun (WGS) entry which is preliminary data.</text>
</comment>
<proteinExistence type="predicted"/>
<dbReference type="AlphaFoldDB" id="A0AA40C027"/>
<sequence length="289" mass="32098">MRSFGVEPSEQPDYSESLGQVYHEFMVGLLRFRPSLVILVLDVGPRPADSPSWVPDWSNAAQRSWLPAEIYLYSPFNDFASSKPPEIRLSQSNKELTVRGTILATTTSRSKHGILAKMIKGPADIHQQLARILLAKVQKTKYGKLSARFPNGCVWLRRGIGLGSIRLHTASSLLDTGWWPGNLRRAEASTAGMNSFNQWYRIMVECGESAQPLINLDEGQHQQSPAERIARSLALEPPKNPEAMACAIDCVNILAGKRGRALPETMSGQGRWMHWGATRSLSVTAYPCR</sequence>
<evidence type="ECO:0000313" key="2">
    <source>
        <dbReference type="Proteomes" id="UP001175000"/>
    </source>
</evidence>
<gene>
    <name evidence="1" type="ORF">B0T14DRAFT_224273</name>
</gene>
<organism evidence="1 2">
    <name type="scientific">Immersiella caudata</name>
    <dbReference type="NCBI Taxonomy" id="314043"/>
    <lineage>
        <taxon>Eukaryota</taxon>
        <taxon>Fungi</taxon>
        <taxon>Dikarya</taxon>
        <taxon>Ascomycota</taxon>
        <taxon>Pezizomycotina</taxon>
        <taxon>Sordariomycetes</taxon>
        <taxon>Sordariomycetidae</taxon>
        <taxon>Sordariales</taxon>
        <taxon>Lasiosphaeriaceae</taxon>
        <taxon>Immersiella</taxon>
    </lineage>
</organism>
<evidence type="ECO:0000313" key="1">
    <source>
        <dbReference type="EMBL" id="KAK0620122.1"/>
    </source>
</evidence>
<accession>A0AA40C027</accession>
<name>A0AA40C027_9PEZI</name>
<keyword evidence="2" id="KW-1185">Reference proteome</keyword>
<protein>
    <submittedName>
        <fullName evidence="1">Uncharacterized protein</fullName>
    </submittedName>
</protein>
<reference evidence="1" key="1">
    <citation type="submission" date="2023-06" db="EMBL/GenBank/DDBJ databases">
        <title>Genome-scale phylogeny and comparative genomics of the fungal order Sordariales.</title>
        <authorList>
            <consortium name="Lawrence Berkeley National Laboratory"/>
            <person name="Hensen N."/>
            <person name="Bonometti L."/>
            <person name="Westerberg I."/>
            <person name="Brannstrom I.O."/>
            <person name="Guillou S."/>
            <person name="Cros-Aarteil S."/>
            <person name="Calhoun S."/>
            <person name="Haridas S."/>
            <person name="Kuo A."/>
            <person name="Mondo S."/>
            <person name="Pangilinan J."/>
            <person name="Riley R."/>
            <person name="Labutti K."/>
            <person name="Andreopoulos B."/>
            <person name="Lipzen A."/>
            <person name="Chen C."/>
            <person name="Yanf M."/>
            <person name="Daum C."/>
            <person name="Ng V."/>
            <person name="Clum A."/>
            <person name="Steindorff A."/>
            <person name="Ohm R."/>
            <person name="Martin F."/>
            <person name="Silar P."/>
            <person name="Natvig D."/>
            <person name="Lalanne C."/>
            <person name="Gautier V."/>
            <person name="Ament-Velasquez S.L."/>
            <person name="Kruys A."/>
            <person name="Hutchinson M.I."/>
            <person name="Powell A.J."/>
            <person name="Barry K."/>
            <person name="Miller A.N."/>
            <person name="Grigoriev I.V."/>
            <person name="Debuchy R."/>
            <person name="Gladieux P."/>
            <person name="Thoren M.H."/>
            <person name="Johannesson H."/>
        </authorList>
    </citation>
    <scope>NUCLEOTIDE SEQUENCE</scope>
    <source>
        <strain evidence="1">CBS 606.72</strain>
    </source>
</reference>
<dbReference type="Proteomes" id="UP001175000">
    <property type="component" value="Unassembled WGS sequence"/>
</dbReference>
<dbReference type="EMBL" id="JAULSU010000004">
    <property type="protein sequence ID" value="KAK0620122.1"/>
    <property type="molecule type" value="Genomic_DNA"/>
</dbReference>